<dbReference type="Gene3D" id="1.10.510.10">
    <property type="entry name" value="Transferase(Phosphotransferase) domain 1"/>
    <property type="match status" value="1"/>
</dbReference>
<dbReference type="InterPro" id="IPR000719">
    <property type="entry name" value="Prot_kinase_dom"/>
</dbReference>
<evidence type="ECO:0000256" key="10">
    <source>
        <dbReference type="PROSITE-ProRule" id="PRU10141"/>
    </source>
</evidence>
<dbReference type="SMART" id="SM00220">
    <property type="entry name" value="S_TKc"/>
    <property type="match status" value="1"/>
</dbReference>
<evidence type="ECO:0000313" key="14">
    <source>
        <dbReference type="Proteomes" id="UP001381693"/>
    </source>
</evidence>
<evidence type="ECO:0000256" key="4">
    <source>
        <dbReference type="ARBA" id="ARBA00022679"/>
    </source>
</evidence>
<dbReference type="AlphaFoldDB" id="A0AAN8WZ93"/>
<dbReference type="PANTHER" id="PTHR44899">
    <property type="entry name" value="CAMK FAMILY PROTEIN KINASE"/>
    <property type="match status" value="1"/>
</dbReference>
<dbReference type="SUPFAM" id="SSF56112">
    <property type="entry name" value="Protein kinase-like (PK-like)"/>
    <property type="match status" value="1"/>
</dbReference>
<dbReference type="InterPro" id="IPR051131">
    <property type="entry name" value="NEK_Ser/Thr_kinase_NIMA"/>
</dbReference>
<gene>
    <name evidence="13" type="primary">nekl-2</name>
    <name evidence="13" type="ORF">SK128_019926</name>
</gene>
<keyword evidence="4 13" id="KW-0808">Transferase</keyword>
<dbReference type="InterPro" id="IPR017441">
    <property type="entry name" value="Protein_kinase_ATP_BS"/>
</dbReference>
<comment type="caution">
    <text evidence="13">The sequence shown here is derived from an EMBL/GenBank/DDBJ whole genome shotgun (WGS) entry which is preliminary data.</text>
</comment>
<comment type="catalytic activity">
    <reaction evidence="9">
        <text>L-seryl-[protein] + ATP = O-phospho-L-seryl-[protein] + ADP + H(+)</text>
        <dbReference type="Rhea" id="RHEA:17989"/>
        <dbReference type="Rhea" id="RHEA-COMP:9863"/>
        <dbReference type="Rhea" id="RHEA-COMP:11604"/>
        <dbReference type="ChEBI" id="CHEBI:15378"/>
        <dbReference type="ChEBI" id="CHEBI:29999"/>
        <dbReference type="ChEBI" id="CHEBI:30616"/>
        <dbReference type="ChEBI" id="CHEBI:83421"/>
        <dbReference type="ChEBI" id="CHEBI:456216"/>
        <dbReference type="EC" id="2.7.11.1"/>
    </reaction>
</comment>
<dbReference type="PROSITE" id="PS00108">
    <property type="entry name" value="PROTEIN_KINASE_ST"/>
    <property type="match status" value="1"/>
</dbReference>
<dbReference type="PROSITE" id="PS50011">
    <property type="entry name" value="PROTEIN_KINASE_DOM"/>
    <property type="match status" value="1"/>
</dbReference>
<dbReference type="GO" id="GO:0004674">
    <property type="term" value="F:protein serine/threonine kinase activity"/>
    <property type="evidence" value="ECO:0007669"/>
    <property type="project" value="UniProtKB-KW"/>
</dbReference>
<evidence type="ECO:0000256" key="7">
    <source>
        <dbReference type="ARBA" id="ARBA00022840"/>
    </source>
</evidence>
<accession>A0AAN8WZ93</accession>
<dbReference type="PANTHER" id="PTHR44899:SF3">
    <property type="entry name" value="SERINE_THREONINE-PROTEIN KINASE NEK1"/>
    <property type="match status" value="1"/>
</dbReference>
<dbReference type="InterPro" id="IPR011009">
    <property type="entry name" value="Kinase-like_dom_sf"/>
</dbReference>
<evidence type="ECO:0000256" key="3">
    <source>
        <dbReference type="ARBA" id="ARBA00022527"/>
    </source>
</evidence>
<dbReference type="EMBL" id="JAXCGZ010011370">
    <property type="protein sequence ID" value="KAK7075075.1"/>
    <property type="molecule type" value="Genomic_DNA"/>
</dbReference>
<dbReference type="FunFam" id="3.30.200.20:FF:000097">
    <property type="entry name" value="Probable serine/threonine-protein kinase nek1"/>
    <property type="match status" value="1"/>
</dbReference>
<feature type="domain" description="Protein kinase" evidence="12">
    <location>
        <begin position="5"/>
        <end position="230"/>
    </location>
</feature>
<evidence type="ECO:0000313" key="13">
    <source>
        <dbReference type="EMBL" id="KAK7075075.1"/>
    </source>
</evidence>
<dbReference type="Pfam" id="PF00069">
    <property type="entry name" value="Pkinase"/>
    <property type="match status" value="1"/>
</dbReference>
<dbReference type="Gene3D" id="3.30.200.20">
    <property type="entry name" value="Phosphorylase Kinase, domain 1"/>
    <property type="match status" value="1"/>
</dbReference>
<evidence type="ECO:0000256" key="11">
    <source>
        <dbReference type="RuleBase" id="RU000304"/>
    </source>
</evidence>
<evidence type="ECO:0000256" key="1">
    <source>
        <dbReference type="ARBA" id="ARBA00010886"/>
    </source>
</evidence>
<comment type="similarity">
    <text evidence="1">Belongs to the protein kinase superfamily. NEK Ser/Thr protein kinase family. NIMA subfamily.</text>
</comment>
<keyword evidence="3 11" id="KW-0723">Serine/threonine-protein kinase</keyword>
<dbReference type="EC" id="2.7.11.1" evidence="2"/>
<proteinExistence type="inferred from homology"/>
<name>A0AAN8WZ93_HALRR</name>
<organism evidence="13 14">
    <name type="scientific">Halocaridina rubra</name>
    <name type="common">Hawaiian red shrimp</name>
    <dbReference type="NCBI Taxonomy" id="373956"/>
    <lineage>
        <taxon>Eukaryota</taxon>
        <taxon>Metazoa</taxon>
        <taxon>Ecdysozoa</taxon>
        <taxon>Arthropoda</taxon>
        <taxon>Crustacea</taxon>
        <taxon>Multicrustacea</taxon>
        <taxon>Malacostraca</taxon>
        <taxon>Eumalacostraca</taxon>
        <taxon>Eucarida</taxon>
        <taxon>Decapoda</taxon>
        <taxon>Pleocyemata</taxon>
        <taxon>Caridea</taxon>
        <taxon>Atyoidea</taxon>
        <taxon>Atyidae</taxon>
        <taxon>Halocaridina</taxon>
    </lineage>
</organism>
<keyword evidence="14" id="KW-1185">Reference proteome</keyword>
<dbReference type="GO" id="GO:0005524">
    <property type="term" value="F:ATP binding"/>
    <property type="evidence" value="ECO:0007669"/>
    <property type="project" value="UniProtKB-UniRule"/>
</dbReference>
<protein>
    <recommendedName>
        <fullName evidence="2">non-specific serine/threonine protein kinase</fullName>
        <ecNumber evidence="2">2.7.11.1</ecNumber>
    </recommendedName>
</protein>
<keyword evidence="5 10" id="KW-0547">Nucleotide-binding</keyword>
<feature type="binding site" evidence="10">
    <location>
        <position position="34"/>
    </location>
    <ligand>
        <name>ATP</name>
        <dbReference type="ChEBI" id="CHEBI:30616"/>
    </ligand>
</feature>
<keyword evidence="6" id="KW-0418">Kinase</keyword>
<evidence type="ECO:0000256" key="6">
    <source>
        <dbReference type="ARBA" id="ARBA00022777"/>
    </source>
</evidence>
<keyword evidence="7 10" id="KW-0067">ATP-binding</keyword>
<dbReference type="PROSITE" id="PS00107">
    <property type="entry name" value="PROTEIN_KINASE_ATP"/>
    <property type="match status" value="1"/>
</dbReference>
<evidence type="ECO:0000259" key="12">
    <source>
        <dbReference type="PROSITE" id="PS50011"/>
    </source>
</evidence>
<evidence type="ECO:0000256" key="5">
    <source>
        <dbReference type="ARBA" id="ARBA00022741"/>
    </source>
</evidence>
<dbReference type="PIRSF" id="PIRSF000654">
    <property type="entry name" value="Integrin-linked_kinase"/>
    <property type="match status" value="1"/>
</dbReference>
<comment type="catalytic activity">
    <reaction evidence="8">
        <text>L-threonyl-[protein] + ATP = O-phospho-L-threonyl-[protein] + ADP + H(+)</text>
        <dbReference type="Rhea" id="RHEA:46608"/>
        <dbReference type="Rhea" id="RHEA-COMP:11060"/>
        <dbReference type="Rhea" id="RHEA-COMP:11605"/>
        <dbReference type="ChEBI" id="CHEBI:15378"/>
        <dbReference type="ChEBI" id="CHEBI:30013"/>
        <dbReference type="ChEBI" id="CHEBI:30616"/>
        <dbReference type="ChEBI" id="CHEBI:61977"/>
        <dbReference type="ChEBI" id="CHEBI:456216"/>
        <dbReference type="EC" id="2.7.11.1"/>
    </reaction>
</comment>
<evidence type="ECO:0000256" key="8">
    <source>
        <dbReference type="ARBA" id="ARBA00047899"/>
    </source>
</evidence>
<dbReference type="CDD" id="cd08215">
    <property type="entry name" value="STKc_Nek"/>
    <property type="match status" value="1"/>
</dbReference>
<dbReference type="InterPro" id="IPR008271">
    <property type="entry name" value="Ser/Thr_kinase_AS"/>
</dbReference>
<evidence type="ECO:0000256" key="9">
    <source>
        <dbReference type="ARBA" id="ARBA00048679"/>
    </source>
</evidence>
<sequence length="230" mass="26451">MAGRFKKISRIGRGTFGEAWLVTSTCSGRKYVIKEVRVDEMSDEELEKTRTEATILARCKHNSIIRYKEYFMLTDPATMCLVMEYADGGDLAEKVKMAKQNGMTLPESTILHWFIQVIFAVQYLHTNNILHRDLKTQNIFLTKTNLVKVGDFGIARFLRDKQDLATTAIGTPYYLSPEICQRRPYNHKSDMWAVGCILYELCALRHPFDAESFEDLIIKILKGAFRPLPL</sequence>
<dbReference type="Proteomes" id="UP001381693">
    <property type="component" value="Unassembled WGS sequence"/>
</dbReference>
<reference evidence="13 14" key="1">
    <citation type="submission" date="2023-11" db="EMBL/GenBank/DDBJ databases">
        <title>Halocaridina rubra genome assembly.</title>
        <authorList>
            <person name="Smith C."/>
        </authorList>
    </citation>
    <scope>NUCLEOTIDE SEQUENCE [LARGE SCALE GENOMIC DNA]</scope>
    <source>
        <strain evidence="13">EP-1</strain>
        <tissue evidence="13">Whole</tissue>
    </source>
</reference>
<evidence type="ECO:0000256" key="2">
    <source>
        <dbReference type="ARBA" id="ARBA00012513"/>
    </source>
</evidence>